<evidence type="ECO:0000256" key="1">
    <source>
        <dbReference type="ARBA" id="ARBA00022737"/>
    </source>
</evidence>
<evidence type="ECO:0000256" key="3">
    <source>
        <dbReference type="PROSITE-ProRule" id="PRU00023"/>
    </source>
</evidence>
<dbReference type="EMBL" id="PYWC01000039">
    <property type="protein sequence ID" value="PWW76016.1"/>
    <property type="molecule type" value="Genomic_DNA"/>
</dbReference>
<evidence type="ECO:0000256" key="2">
    <source>
        <dbReference type="ARBA" id="ARBA00023043"/>
    </source>
</evidence>
<dbReference type="Pfam" id="PF12796">
    <property type="entry name" value="Ank_2"/>
    <property type="match status" value="1"/>
</dbReference>
<dbReference type="STRING" id="42249.A0A317SRJ2"/>
<dbReference type="InterPro" id="IPR036770">
    <property type="entry name" value="Ankyrin_rpt-contain_sf"/>
</dbReference>
<feature type="region of interest" description="Disordered" evidence="4">
    <location>
        <begin position="131"/>
        <end position="152"/>
    </location>
</feature>
<feature type="repeat" description="ANK" evidence="3">
    <location>
        <begin position="35"/>
        <end position="68"/>
    </location>
</feature>
<gene>
    <name evidence="5" type="ORF">C7212DRAFT_194665</name>
</gene>
<evidence type="ECO:0000256" key="4">
    <source>
        <dbReference type="SAM" id="MobiDB-lite"/>
    </source>
</evidence>
<comment type="caution">
    <text evidence="5">The sequence shown here is derived from an EMBL/GenBank/DDBJ whole genome shotgun (WGS) entry which is preliminary data.</text>
</comment>
<reference evidence="5 6" key="1">
    <citation type="submission" date="2018-03" db="EMBL/GenBank/DDBJ databases">
        <title>Genomes of Pezizomycetes fungi and the evolution of truffles.</title>
        <authorList>
            <person name="Murat C."/>
            <person name="Payen T."/>
            <person name="Noel B."/>
            <person name="Kuo A."/>
            <person name="Martin F.M."/>
        </authorList>
    </citation>
    <scope>NUCLEOTIDE SEQUENCE [LARGE SCALE GENOMIC DNA]</scope>
    <source>
        <strain evidence="5">091103-1</strain>
    </source>
</reference>
<accession>A0A317SRJ2</accession>
<dbReference type="PANTHER" id="PTHR24171">
    <property type="entry name" value="ANKYRIN REPEAT DOMAIN-CONTAINING PROTEIN 39-RELATED"/>
    <property type="match status" value="1"/>
</dbReference>
<dbReference type="Proteomes" id="UP000246991">
    <property type="component" value="Unassembled WGS sequence"/>
</dbReference>
<protein>
    <submittedName>
        <fullName evidence="5">Ankyrin</fullName>
    </submittedName>
</protein>
<dbReference type="AlphaFoldDB" id="A0A317SRJ2"/>
<dbReference type="Gene3D" id="1.25.40.20">
    <property type="entry name" value="Ankyrin repeat-containing domain"/>
    <property type="match status" value="1"/>
</dbReference>
<sequence>MPSPNIWIAASDNDIQSVARFLSQDPTSVNSRDGNGYTPIHAAVSYNHIPLLRSLVRTHGGDVNVQDNEGDTPLFVAETVEVTRVLVEELGADVGHRNGLGLTAADTIEEDGQFPLVAAYLRGLGAAAVAAGEDEEGGEGGATTYPKPPPGVSVDLSAAEDVSETLPPVDDALRRRIEELAAREDFNSEETQRELRSLVTRAVYDHVVDTGVERSIRPRQEGGST</sequence>
<evidence type="ECO:0000313" key="5">
    <source>
        <dbReference type="EMBL" id="PWW76016.1"/>
    </source>
</evidence>
<name>A0A317SRJ2_9PEZI</name>
<keyword evidence="6" id="KW-1185">Reference proteome</keyword>
<keyword evidence="2 3" id="KW-0040">ANK repeat</keyword>
<dbReference type="InterPro" id="IPR002110">
    <property type="entry name" value="Ankyrin_rpt"/>
</dbReference>
<evidence type="ECO:0000313" key="6">
    <source>
        <dbReference type="Proteomes" id="UP000246991"/>
    </source>
</evidence>
<organism evidence="5 6">
    <name type="scientific">Tuber magnatum</name>
    <name type="common">white Piedmont truffle</name>
    <dbReference type="NCBI Taxonomy" id="42249"/>
    <lineage>
        <taxon>Eukaryota</taxon>
        <taxon>Fungi</taxon>
        <taxon>Dikarya</taxon>
        <taxon>Ascomycota</taxon>
        <taxon>Pezizomycotina</taxon>
        <taxon>Pezizomycetes</taxon>
        <taxon>Pezizales</taxon>
        <taxon>Tuberaceae</taxon>
        <taxon>Tuber</taxon>
    </lineage>
</organism>
<dbReference type="PROSITE" id="PS50297">
    <property type="entry name" value="ANK_REP_REGION"/>
    <property type="match status" value="1"/>
</dbReference>
<dbReference type="SMART" id="SM00248">
    <property type="entry name" value="ANK"/>
    <property type="match status" value="1"/>
</dbReference>
<dbReference type="OrthoDB" id="19174at2759"/>
<dbReference type="SUPFAM" id="SSF48403">
    <property type="entry name" value="Ankyrin repeat"/>
    <property type="match status" value="1"/>
</dbReference>
<keyword evidence="1" id="KW-0677">Repeat</keyword>
<dbReference type="PROSITE" id="PS50088">
    <property type="entry name" value="ANK_REPEAT"/>
    <property type="match status" value="1"/>
</dbReference>
<proteinExistence type="predicted"/>